<comment type="caution">
    <text evidence="1">The sequence shown here is derived from an EMBL/GenBank/DDBJ whole genome shotgun (WGS) entry which is preliminary data.</text>
</comment>
<evidence type="ECO:0000313" key="1">
    <source>
        <dbReference type="EMBL" id="KAK8871529.1"/>
    </source>
</evidence>
<name>A0ABR2J1U8_9EUKA</name>
<organism evidence="1 2">
    <name type="scientific">Tritrichomonas musculus</name>
    <dbReference type="NCBI Taxonomy" id="1915356"/>
    <lineage>
        <taxon>Eukaryota</taxon>
        <taxon>Metamonada</taxon>
        <taxon>Parabasalia</taxon>
        <taxon>Tritrichomonadida</taxon>
        <taxon>Tritrichomonadidae</taxon>
        <taxon>Tritrichomonas</taxon>
    </lineage>
</organism>
<dbReference type="Proteomes" id="UP001470230">
    <property type="component" value="Unassembled WGS sequence"/>
</dbReference>
<reference evidence="1 2" key="1">
    <citation type="submission" date="2024-04" db="EMBL/GenBank/DDBJ databases">
        <title>Tritrichomonas musculus Genome.</title>
        <authorList>
            <person name="Alves-Ferreira E."/>
            <person name="Grigg M."/>
            <person name="Lorenzi H."/>
            <person name="Galac M."/>
        </authorList>
    </citation>
    <scope>NUCLEOTIDE SEQUENCE [LARGE SCALE GENOMIC DNA]</scope>
    <source>
        <strain evidence="1 2">EAF2021</strain>
    </source>
</reference>
<evidence type="ECO:0000313" key="2">
    <source>
        <dbReference type="Proteomes" id="UP001470230"/>
    </source>
</evidence>
<protein>
    <submittedName>
        <fullName evidence="1">Uncharacterized protein</fullName>
    </submittedName>
</protein>
<gene>
    <name evidence="1" type="ORF">M9Y10_007259</name>
</gene>
<accession>A0ABR2J1U8</accession>
<keyword evidence="2" id="KW-1185">Reference proteome</keyword>
<sequence length="115" mass="14073">MKNIIEKCMENSDDRFSCFSEIIDNIYETRFYQMHQKEIEFRLQNAKSSVDYKCTIADLVENYFLGEKNALKCILNLLSFINYYDNYQESEEYIIETIFETFEFLFQRRIITRNF</sequence>
<proteinExistence type="predicted"/>
<dbReference type="EMBL" id="JAPFFF010000013">
    <property type="protein sequence ID" value="KAK8871529.1"/>
    <property type="molecule type" value="Genomic_DNA"/>
</dbReference>